<comment type="cofactor">
    <cofactor evidence="1">
        <name>Zn(2+)</name>
        <dbReference type="ChEBI" id="CHEBI:29105"/>
    </cofactor>
</comment>
<evidence type="ECO:0000256" key="5">
    <source>
        <dbReference type="ARBA" id="ARBA00022801"/>
    </source>
</evidence>
<dbReference type="GO" id="GO:0046872">
    <property type="term" value="F:metal ion binding"/>
    <property type="evidence" value="ECO:0007669"/>
    <property type="project" value="UniProtKB-KW"/>
</dbReference>
<keyword evidence="6" id="KW-0862">Zinc</keyword>
<evidence type="ECO:0000256" key="1">
    <source>
        <dbReference type="ARBA" id="ARBA00001947"/>
    </source>
</evidence>
<evidence type="ECO:0000256" key="6">
    <source>
        <dbReference type="ARBA" id="ARBA00022833"/>
    </source>
</evidence>
<evidence type="ECO:0000256" key="3">
    <source>
        <dbReference type="ARBA" id="ARBA00022670"/>
    </source>
</evidence>
<dbReference type="InterPro" id="IPR018497">
    <property type="entry name" value="Peptidase_M13_C"/>
</dbReference>
<evidence type="ECO:0000256" key="7">
    <source>
        <dbReference type="ARBA" id="ARBA00023049"/>
    </source>
</evidence>
<dbReference type="Pfam" id="PF01431">
    <property type="entry name" value="Peptidase_M13"/>
    <property type="match status" value="1"/>
</dbReference>
<comment type="caution">
    <text evidence="10">The sequence shown here is derived from an EMBL/GenBank/DDBJ whole genome shotgun (WGS) entry which is preliminary data.</text>
</comment>
<dbReference type="SUPFAM" id="SSF55486">
    <property type="entry name" value="Metalloproteases ('zincins'), catalytic domain"/>
    <property type="match status" value="1"/>
</dbReference>
<keyword evidence="5" id="KW-0378">Hydrolase</keyword>
<dbReference type="GO" id="GO:0005886">
    <property type="term" value="C:plasma membrane"/>
    <property type="evidence" value="ECO:0007669"/>
    <property type="project" value="TreeGrafter"/>
</dbReference>
<evidence type="ECO:0000313" key="11">
    <source>
        <dbReference type="Proteomes" id="UP001139502"/>
    </source>
</evidence>
<dbReference type="EMBL" id="JANAFB010000034">
    <property type="protein sequence ID" value="MCP3426717.1"/>
    <property type="molecule type" value="Genomic_DNA"/>
</dbReference>
<dbReference type="InterPro" id="IPR000718">
    <property type="entry name" value="Peptidase_M13"/>
</dbReference>
<keyword evidence="4" id="KW-0479">Metal-binding</keyword>
<dbReference type="Gene3D" id="1.10.1380.10">
    <property type="entry name" value="Neutral endopeptidase , domain2"/>
    <property type="match status" value="1"/>
</dbReference>
<feature type="domain" description="Peptidase M13 N-terminal" evidence="9">
    <location>
        <begin position="7"/>
        <end position="384"/>
    </location>
</feature>
<dbReference type="InterPro" id="IPR024079">
    <property type="entry name" value="MetalloPept_cat_dom_sf"/>
</dbReference>
<evidence type="ECO:0000259" key="9">
    <source>
        <dbReference type="Pfam" id="PF05649"/>
    </source>
</evidence>
<dbReference type="CDD" id="cd08662">
    <property type="entry name" value="M13"/>
    <property type="match status" value="1"/>
</dbReference>
<keyword evidence="7" id="KW-0482">Metalloprotease</keyword>
<reference evidence="10" key="1">
    <citation type="submission" date="2022-06" db="EMBL/GenBank/DDBJ databases">
        <title>Rothia sp. isolated from sandalwood seedling.</title>
        <authorList>
            <person name="Tuikhar N."/>
            <person name="Kirdat K."/>
            <person name="Thorat V."/>
            <person name="Swetha P."/>
            <person name="Padma S."/>
            <person name="Sundararaj R."/>
            <person name="Yadav A."/>
        </authorList>
    </citation>
    <scope>NUCLEOTIDE SEQUENCE</scope>
    <source>
        <strain evidence="10">AR01</strain>
    </source>
</reference>
<organism evidence="10 11">
    <name type="scientific">Rothia santali</name>
    <dbReference type="NCBI Taxonomy" id="2949643"/>
    <lineage>
        <taxon>Bacteria</taxon>
        <taxon>Bacillati</taxon>
        <taxon>Actinomycetota</taxon>
        <taxon>Actinomycetes</taxon>
        <taxon>Micrococcales</taxon>
        <taxon>Micrococcaceae</taxon>
        <taxon>Rothia</taxon>
    </lineage>
</organism>
<dbReference type="Pfam" id="PF05649">
    <property type="entry name" value="Peptidase_M13_N"/>
    <property type="match status" value="1"/>
</dbReference>
<dbReference type="InterPro" id="IPR008753">
    <property type="entry name" value="Peptidase_M13_N"/>
</dbReference>
<dbReference type="Proteomes" id="UP001139502">
    <property type="component" value="Unassembled WGS sequence"/>
</dbReference>
<evidence type="ECO:0000256" key="2">
    <source>
        <dbReference type="ARBA" id="ARBA00007357"/>
    </source>
</evidence>
<accession>A0A9X2HFF4</accession>
<dbReference type="Gene3D" id="3.40.390.10">
    <property type="entry name" value="Collagenase (Catalytic Domain)"/>
    <property type="match status" value="1"/>
</dbReference>
<dbReference type="InterPro" id="IPR042089">
    <property type="entry name" value="Peptidase_M13_dom_2"/>
</dbReference>
<keyword evidence="3" id="KW-0645">Protease</keyword>
<evidence type="ECO:0000313" key="10">
    <source>
        <dbReference type="EMBL" id="MCP3426717.1"/>
    </source>
</evidence>
<dbReference type="GO" id="GO:0016485">
    <property type="term" value="P:protein processing"/>
    <property type="evidence" value="ECO:0007669"/>
    <property type="project" value="TreeGrafter"/>
</dbReference>
<dbReference type="PRINTS" id="PR00786">
    <property type="entry name" value="NEPRILYSIN"/>
</dbReference>
<dbReference type="PANTHER" id="PTHR11733">
    <property type="entry name" value="ZINC METALLOPROTEASE FAMILY M13 NEPRILYSIN-RELATED"/>
    <property type="match status" value="1"/>
</dbReference>
<sequence length="648" mass="72602">MDTSVSPGDDFYRYVNGAWIAAHEIPADRGIDGAFHQLRDLSEEQVRDIIADAGSADPDSKIGALFNSFMDEAAVEAAGTAPLERDLELLERAGDSDALVLALAALDASGVGGPVGVYVNNDAKNATEYVPYLVQSGIGLPDEEYFREPKYAEIREAYREHIARMFELTGAAERLGSDPESASRAVFDLETKIASHHWDKVTCRDANKRYNPYTPAEMEEAFPGFPWRRWIEALGGTEGSFAKTIVSQPSYLESFAGLWATEPLERWRLWAAWHVAHARAPFLPDAVVRENFEFYSKTLTGTEEMRDRWKRGVGLVEGLLGEEVGREYVSRHFPPEHKERMLELVDNLIEAYRESISGLEWMTPETRERALEKLAAFTPKIGYPERWRDYSELAIGADLVENVRAGNRFEHDYELGKLGQPIDRDEWHMTPQTVNAYYNPVMNEIAFPAAILQPPFFDMDADDAVNYGGIGAVIGHEIGHGFDDQGAKYDGAGNLDDWWTAEDLAEFEQRTGALVAQYARYTPEGLDPEQDRVNGELTLGENIGDLGGLSITLKAYRKALEKQGLTLETAPSAGGVGALRRLLMSYAQIWRSKARPQMAKLYLSMDPHSPAEFRCNGIVRNVDEFYEAFDVGPDHELWLAPEERVSIW</sequence>
<dbReference type="PANTHER" id="PTHR11733:SF167">
    <property type="entry name" value="FI17812P1-RELATED"/>
    <property type="match status" value="1"/>
</dbReference>
<evidence type="ECO:0000259" key="8">
    <source>
        <dbReference type="Pfam" id="PF01431"/>
    </source>
</evidence>
<dbReference type="AlphaFoldDB" id="A0A9X2HFF4"/>
<feature type="domain" description="Peptidase M13 C-terminal" evidence="8">
    <location>
        <begin position="435"/>
        <end position="645"/>
    </location>
</feature>
<dbReference type="GO" id="GO:0004222">
    <property type="term" value="F:metalloendopeptidase activity"/>
    <property type="evidence" value="ECO:0007669"/>
    <property type="project" value="InterPro"/>
</dbReference>
<keyword evidence="11" id="KW-1185">Reference proteome</keyword>
<gene>
    <name evidence="10" type="ORF">NBM05_12080</name>
</gene>
<comment type="similarity">
    <text evidence="2">Belongs to the peptidase M13 family.</text>
</comment>
<evidence type="ECO:0000256" key="4">
    <source>
        <dbReference type="ARBA" id="ARBA00022723"/>
    </source>
</evidence>
<protein>
    <submittedName>
        <fullName evidence="10">Peptidase M13</fullName>
    </submittedName>
</protein>
<dbReference type="PROSITE" id="PS51885">
    <property type="entry name" value="NEPRILYSIN"/>
    <property type="match status" value="1"/>
</dbReference>
<proteinExistence type="inferred from homology"/>
<name>A0A9X2HFF4_9MICC</name>